<dbReference type="EC" id="1.1.1.31" evidence="6"/>
<dbReference type="Pfam" id="PF14833">
    <property type="entry name" value="NAD_binding_11"/>
    <property type="match status" value="1"/>
</dbReference>
<feature type="domain" description="3-hydroxyisobutyrate dehydrogenase-like NAD-binding" evidence="8">
    <location>
        <begin position="168"/>
        <end position="292"/>
    </location>
</feature>
<comment type="pathway">
    <text evidence="6">Amino-acid degradation; L-valine degradation.</text>
</comment>
<keyword evidence="10" id="KW-1185">Reference proteome</keyword>
<feature type="domain" description="6-phosphogluconate dehydrogenase NADP-binding" evidence="7">
    <location>
        <begin position="3"/>
        <end position="165"/>
    </location>
</feature>
<evidence type="ECO:0000256" key="5">
    <source>
        <dbReference type="PIRSR" id="PIRSR000103-1"/>
    </source>
</evidence>
<sequence>MNTVAFIGLGNMGGPMAVNLVKAGYTVKAFDLSQTALSHVVEEGAMQAPSACAAAAAADVVITMLPAGKHVRSLYLGDEQNKGIIDVVADGTLLIDCSTIDAESARFVAEQAKTKGLEFIDAPVSGGTAGAAAGTLTFICGGSDTAFEQAQGVLNVMGANIFHAGGPGAGQVAKICNNMLLSVLMVGTSESIQMGIDHGLDPKVLSEIMKVSSGGNWTLDKYNPCPDVMENVPSSNGYQGGFMVDLMVKDLGLSQEAALLSNSSTPMGALARSLYVNHARQGNGKRDFSSIFEQFNKKG</sequence>
<evidence type="ECO:0000256" key="3">
    <source>
        <dbReference type="ARBA" id="ARBA00023002"/>
    </source>
</evidence>
<keyword evidence="4 6" id="KW-0520">NAD</keyword>
<dbReference type="Proteomes" id="UP000001558">
    <property type="component" value="Chromosome"/>
</dbReference>
<dbReference type="PROSITE" id="PS00895">
    <property type="entry name" value="3_HYDROXYISOBUT_DH"/>
    <property type="match status" value="1"/>
</dbReference>
<evidence type="ECO:0000256" key="6">
    <source>
        <dbReference type="RuleBase" id="RU910714"/>
    </source>
</evidence>
<dbReference type="InterPro" id="IPR002204">
    <property type="entry name" value="3-OH-isobutyrate_DH-rel_CS"/>
</dbReference>
<evidence type="ECO:0000256" key="1">
    <source>
        <dbReference type="ARBA" id="ARBA00009080"/>
    </source>
</evidence>
<dbReference type="GO" id="GO:0051287">
    <property type="term" value="F:NAD binding"/>
    <property type="evidence" value="ECO:0007669"/>
    <property type="project" value="InterPro"/>
</dbReference>
<dbReference type="Gene3D" id="3.40.50.720">
    <property type="entry name" value="NAD(P)-binding Rossmann-like Domain"/>
    <property type="match status" value="1"/>
</dbReference>
<dbReference type="InterPro" id="IPR029154">
    <property type="entry name" value="HIBADH-like_NADP-bd"/>
</dbReference>
<dbReference type="InterPro" id="IPR008927">
    <property type="entry name" value="6-PGluconate_DH-like_C_sf"/>
</dbReference>
<comment type="similarity">
    <text evidence="1 6">Belongs to the HIBADH-related family.</text>
</comment>
<dbReference type="GO" id="GO:0008442">
    <property type="term" value="F:3-hydroxyisobutyrate dehydrogenase activity"/>
    <property type="evidence" value="ECO:0007669"/>
    <property type="project" value="UniProtKB-EC"/>
</dbReference>
<dbReference type="GO" id="GO:0050661">
    <property type="term" value="F:NADP binding"/>
    <property type="evidence" value="ECO:0007669"/>
    <property type="project" value="InterPro"/>
</dbReference>
<evidence type="ECO:0000259" key="7">
    <source>
        <dbReference type="Pfam" id="PF03446"/>
    </source>
</evidence>
<feature type="active site" evidence="5">
    <location>
        <position position="174"/>
    </location>
</feature>
<evidence type="ECO:0000313" key="10">
    <source>
        <dbReference type="Proteomes" id="UP000001558"/>
    </source>
</evidence>
<evidence type="ECO:0000256" key="2">
    <source>
        <dbReference type="ARBA" id="ARBA00022456"/>
    </source>
</evidence>
<dbReference type="Gene3D" id="1.10.1040.10">
    <property type="entry name" value="N-(1-d-carboxylethyl)-l-norvaline Dehydrogenase, domain 2"/>
    <property type="match status" value="1"/>
</dbReference>
<dbReference type="PANTHER" id="PTHR22981:SF7">
    <property type="entry name" value="3-HYDROXYISOBUTYRATE DEHYDROGENASE, MITOCHONDRIAL"/>
    <property type="match status" value="1"/>
</dbReference>
<dbReference type="OrthoDB" id="9786703at2"/>
<evidence type="ECO:0000256" key="4">
    <source>
        <dbReference type="ARBA" id="ARBA00023027"/>
    </source>
</evidence>
<dbReference type="HOGENOM" id="CLU_035117_6_0_6"/>
<gene>
    <name evidence="9" type="ordered locus">Shew_1672</name>
</gene>
<dbReference type="STRING" id="323850.Shew_1672"/>
<dbReference type="SUPFAM" id="SSF48179">
    <property type="entry name" value="6-phosphogluconate dehydrogenase C-terminal domain-like"/>
    <property type="match status" value="1"/>
</dbReference>
<evidence type="ECO:0000259" key="8">
    <source>
        <dbReference type="Pfam" id="PF14833"/>
    </source>
</evidence>
<dbReference type="NCBIfam" id="TIGR01692">
    <property type="entry name" value="HIBADH"/>
    <property type="match status" value="1"/>
</dbReference>
<dbReference type="InterPro" id="IPR011548">
    <property type="entry name" value="HIBADH"/>
</dbReference>
<evidence type="ECO:0000313" key="9">
    <source>
        <dbReference type="EMBL" id="ABO23539.1"/>
    </source>
</evidence>
<proteinExistence type="inferred from homology"/>
<dbReference type="AlphaFoldDB" id="A3QDJ1"/>
<dbReference type="GO" id="GO:0006574">
    <property type="term" value="P:L-valine catabolic process"/>
    <property type="evidence" value="ECO:0007669"/>
    <property type="project" value="UniProtKB-UniPathway"/>
</dbReference>
<name>A3QDJ1_SHELP</name>
<dbReference type="InterPro" id="IPR015815">
    <property type="entry name" value="HIBADH-related"/>
</dbReference>
<dbReference type="Pfam" id="PF03446">
    <property type="entry name" value="NAD_binding_2"/>
    <property type="match status" value="1"/>
</dbReference>
<dbReference type="RefSeq" id="WP_011865471.1">
    <property type="nucleotide sequence ID" value="NC_009092.1"/>
</dbReference>
<protein>
    <recommendedName>
        <fullName evidence="6">3-hydroxyisobutyrate dehydrogenase</fullName>
        <shortName evidence="6">HIBADH</shortName>
        <ecNumber evidence="6">1.1.1.31</ecNumber>
    </recommendedName>
</protein>
<keyword evidence="3 6" id="KW-0560">Oxidoreductase</keyword>
<comment type="catalytic activity">
    <reaction evidence="6">
        <text>3-hydroxy-2-methylpropanoate + NAD(+) = 2-methyl-3-oxopropanoate + NADH + H(+)</text>
        <dbReference type="Rhea" id="RHEA:17681"/>
        <dbReference type="ChEBI" id="CHEBI:11805"/>
        <dbReference type="ChEBI" id="CHEBI:15378"/>
        <dbReference type="ChEBI" id="CHEBI:57540"/>
        <dbReference type="ChEBI" id="CHEBI:57700"/>
        <dbReference type="ChEBI" id="CHEBI:57945"/>
        <dbReference type="EC" id="1.1.1.31"/>
    </reaction>
</comment>
<dbReference type="PANTHER" id="PTHR22981">
    <property type="entry name" value="3-HYDROXYISOBUTYRATE DEHYDROGENASE-RELATED"/>
    <property type="match status" value="1"/>
</dbReference>
<reference evidence="9 10" key="1">
    <citation type="submission" date="2007-03" db="EMBL/GenBank/DDBJ databases">
        <title>Complete sequence of Shewanella loihica PV-4.</title>
        <authorList>
            <consortium name="US DOE Joint Genome Institute"/>
            <person name="Copeland A."/>
            <person name="Lucas S."/>
            <person name="Lapidus A."/>
            <person name="Barry K."/>
            <person name="Detter J.C."/>
            <person name="Glavina del Rio T."/>
            <person name="Hammon N."/>
            <person name="Israni S."/>
            <person name="Dalin E."/>
            <person name="Tice H."/>
            <person name="Pitluck S."/>
            <person name="Chain P."/>
            <person name="Malfatti S."/>
            <person name="Shin M."/>
            <person name="Vergez L."/>
            <person name="Schmutz J."/>
            <person name="Larimer F."/>
            <person name="Land M."/>
            <person name="Hauser L."/>
            <person name="Kyrpides N."/>
            <person name="Mikhailova N."/>
            <person name="Romine M.F."/>
            <person name="Serres G."/>
            <person name="Fredrickson J."/>
            <person name="Tiedje J."/>
            <person name="Richardson P."/>
        </authorList>
    </citation>
    <scope>NUCLEOTIDE SEQUENCE [LARGE SCALE GENOMIC DNA]</scope>
    <source>
        <strain evidence="10">ATCC BAA-1088 / PV-4</strain>
    </source>
</reference>
<accession>A3QDJ1</accession>
<keyword evidence="2 6" id="KW-0101">Branched-chain amino acid catabolism</keyword>
<dbReference type="UniPathway" id="UPA00362"/>
<dbReference type="EMBL" id="CP000606">
    <property type="protein sequence ID" value="ABO23539.1"/>
    <property type="molecule type" value="Genomic_DNA"/>
</dbReference>
<dbReference type="InterPro" id="IPR006115">
    <property type="entry name" value="6PGDH_NADP-bd"/>
</dbReference>
<dbReference type="FunFam" id="1.10.1040.10:FF:000006">
    <property type="entry name" value="3-hydroxyisobutyrate dehydrogenase"/>
    <property type="match status" value="1"/>
</dbReference>
<dbReference type="PIRSF" id="PIRSF000103">
    <property type="entry name" value="HIBADH"/>
    <property type="match status" value="1"/>
</dbReference>
<dbReference type="SUPFAM" id="SSF51735">
    <property type="entry name" value="NAD(P)-binding Rossmann-fold domains"/>
    <property type="match status" value="1"/>
</dbReference>
<dbReference type="InterPro" id="IPR036291">
    <property type="entry name" value="NAD(P)-bd_dom_sf"/>
</dbReference>
<dbReference type="KEGG" id="slo:Shew_1672"/>
<dbReference type="eggNOG" id="COG2084">
    <property type="taxonomic scope" value="Bacteria"/>
</dbReference>
<dbReference type="InterPro" id="IPR013328">
    <property type="entry name" value="6PGD_dom2"/>
</dbReference>
<organism evidence="9 10">
    <name type="scientific">Shewanella loihica (strain ATCC BAA-1088 / PV-4)</name>
    <dbReference type="NCBI Taxonomy" id="323850"/>
    <lineage>
        <taxon>Bacteria</taxon>
        <taxon>Pseudomonadati</taxon>
        <taxon>Pseudomonadota</taxon>
        <taxon>Gammaproteobacteria</taxon>
        <taxon>Alteromonadales</taxon>
        <taxon>Shewanellaceae</taxon>
        <taxon>Shewanella</taxon>
    </lineage>
</organism>